<evidence type="ECO:0000256" key="1">
    <source>
        <dbReference type="SAM" id="MobiDB-lite"/>
    </source>
</evidence>
<dbReference type="EMBL" id="FNCH01000002">
    <property type="protein sequence ID" value="SDF94969.1"/>
    <property type="molecule type" value="Genomic_DNA"/>
</dbReference>
<dbReference type="GO" id="GO:0003677">
    <property type="term" value="F:DNA binding"/>
    <property type="evidence" value="ECO:0007669"/>
    <property type="project" value="InterPro"/>
</dbReference>
<dbReference type="AlphaFoldDB" id="A0A1G7QAM5"/>
<feature type="compositionally biased region" description="Polar residues" evidence="1">
    <location>
        <begin position="318"/>
        <end position="327"/>
    </location>
</feature>
<proteinExistence type="predicted"/>
<keyword evidence="3" id="KW-1185">Reference proteome</keyword>
<reference evidence="3" key="1">
    <citation type="submission" date="2016-10" db="EMBL/GenBank/DDBJ databases">
        <authorList>
            <person name="Varghese N."/>
            <person name="Submissions S."/>
        </authorList>
    </citation>
    <scope>NUCLEOTIDE SEQUENCE [LARGE SCALE GENOMIC DNA]</scope>
    <source>
        <strain evidence="3">DSM 17933</strain>
    </source>
</reference>
<dbReference type="RefSeq" id="WP_090497140.1">
    <property type="nucleotide sequence ID" value="NZ_FNCH01000002.1"/>
</dbReference>
<evidence type="ECO:0000313" key="2">
    <source>
        <dbReference type="EMBL" id="SDF94969.1"/>
    </source>
</evidence>
<feature type="region of interest" description="Disordered" evidence="1">
    <location>
        <begin position="302"/>
        <end position="327"/>
    </location>
</feature>
<dbReference type="Pfam" id="PF13155">
    <property type="entry name" value="Toprim_2"/>
    <property type="match status" value="1"/>
</dbReference>
<protein>
    <submittedName>
        <fullName evidence="2">Toprim-like</fullName>
    </submittedName>
</protein>
<dbReference type="Gene3D" id="3.90.580.10">
    <property type="entry name" value="Zinc finger, CHC2-type domain"/>
    <property type="match status" value="1"/>
</dbReference>
<dbReference type="GO" id="GO:0006260">
    <property type="term" value="P:DNA replication"/>
    <property type="evidence" value="ECO:0007669"/>
    <property type="project" value="InterPro"/>
</dbReference>
<sequence length="327" mass="37367">MTEFLDMSTLENISIVDFLSRLGHQPVRKIGREHFYHSMLRETKKDTPSFTVWDAGGKWIDRGGPGQTNIKGGGIVQLGLAYWPQLTFIQVLHKIKEVSNLDTSLLPEYIPPVKYAHEKEEEGYKFELVNTRPIGSNYVLTQYLKSRGILDVAAPYLSEVYYRHKSGAGDQRTFYAIGWQNEYGNWEFSNAKGFKSSIGAKGISVINGNPDHVVLFEGTFDFLSWLKEKQPQVMPTVIVLNSIVFLDKIIEPLSDVQMVDVYFDHDGPGRRCTAQLINEIPHAIDRSYEYQGYKDYNEKINKEMEPPNYAQKSEDQATRNIGTTPKR</sequence>
<dbReference type="InterPro" id="IPR036977">
    <property type="entry name" value="DNA_primase_Znf_CHC2"/>
</dbReference>
<dbReference type="STRING" id="405671.SAMN05421827_102222"/>
<name>A0A1G7QAM5_9SPHI</name>
<dbReference type="OrthoDB" id="8536512at2"/>
<dbReference type="Gene3D" id="3.40.1360.10">
    <property type="match status" value="1"/>
</dbReference>
<gene>
    <name evidence="2" type="ORF">SAMN05421827_102222</name>
</gene>
<evidence type="ECO:0000313" key="3">
    <source>
        <dbReference type="Proteomes" id="UP000199643"/>
    </source>
</evidence>
<dbReference type="GO" id="GO:0008270">
    <property type="term" value="F:zinc ion binding"/>
    <property type="evidence" value="ECO:0007669"/>
    <property type="project" value="InterPro"/>
</dbReference>
<organism evidence="2 3">
    <name type="scientific">Pedobacter terrae</name>
    <dbReference type="NCBI Taxonomy" id="405671"/>
    <lineage>
        <taxon>Bacteria</taxon>
        <taxon>Pseudomonadati</taxon>
        <taxon>Bacteroidota</taxon>
        <taxon>Sphingobacteriia</taxon>
        <taxon>Sphingobacteriales</taxon>
        <taxon>Sphingobacteriaceae</taxon>
        <taxon>Pedobacter</taxon>
    </lineage>
</organism>
<accession>A0A1G7QAM5</accession>
<dbReference type="Proteomes" id="UP000199643">
    <property type="component" value="Unassembled WGS sequence"/>
</dbReference>
<dbReference type="SUPFAM" id="SSF57783">
    <property type="entry name" value="Zinc beta-ribbon"/>
    <property type="match status" value="1"/>
</dbReference>